<dbReference type="Pfam" id="PF00717">
    <property type="entry name" value="Peptidase_S24"/>
    <property type="match status" value="1"/>
</dbReference>
<dbReference type="STRING" id="53406.SAMN05421553_1343"/>
<keyword evidence="1" id="KW-0805">Transcription regulation</keyword>
<evidence type="ECO:0000313" key="6">
    <source>
        <dbReference type="Proteomes" id="UP000242849"/>
    </source>
</evidence>
<evidence type="ECO:0000313" key="5">
    <source>
        <dbReference type="EMBL" id="SEC72783.1"/>
    </source>
</evidence>
<feature type="domain" description="Peptidase S24/S26A/S26B/S26C" evidence="4">
    <location>
        <begin position="122"/>
        <end position="244"/>
    </location>
</feature>
<dbReference type="SUPFAM" id="SSF51306">
    <property type="entry name" value="LexA/Signal peptidase"/>
    <property type="match status" value="1"/>
</dbReference>
<dbReference type="CDD" id="cd06529">
    <property type="entry name" value="S24_LexA-like"/>
    <property type="match status" value="1"/>
</dbReference>
<dbReference type="InterPro" id="IPR036286">
    <property type="entry name" value="LexA/Signal_pep-like_sf"/>
</dbReference>
<organism evidence="5 6">
    <name type="scientific">Pseudomonas anguilliseptica</name>
    <dbReference type="NCBI Taxonomy" id="53406"/>
    <lineage>
        <taxon>Bacteria</taxon>
        <taxon>Pseudomonadati</taxon>
        <taxon>Pseudomonadota</taxon>
        <taxon>Gammaproteobacteria</taxon>
        <taxon>Pseudomonadales</taxon>
        <taxon>Pseudomonadaceae</taxon>
        <taxon>Pseudomonas</taxon>
    </lineage>
</organism>
<dbReference type="InterPro" id="IPR039418">
    <property type="entry name" value="LexA-like"/>
</dbReference>
<dbReference type="PANTHER" id="PTHR40661">
    <property type="match status" value="1"/>
</dbReference>
<evidence type="ECO:0000256" key="1">
    <source>
        <dbReference type="ARBA" id="ARBA00023015"/>
    </source>
</evidence>
<dbReference type="AlphaFoldDB" id="A0A1H4UVW1"/>
<reference evidence="6" key="1">
    <citation type="submission" date="2016-10" db="EMBL/GenBank/DDBJ databases">
        <authorList>
            <person name="Varghese N."/>
            <person name="Submissions S."/>
        </authorList>
    </citation>
    <scope>NUCLEOTIDE SEQUENCE [LARGE SCALE GENOMIC DNA]</scope>
    <source>
        <strain evidence="6">DSM 12111</strain>
    </source>
</reference>
<dbReference type="EMBL" id="FNSC01000001">
    <property type="protein sequence ID" value="SEC72783.1"/>
    <property type="molecule type" value="Genomic_DNA"/>
</dbReference>
<dbReference type="GO" id="GO:0003677">
    <property type="term" value="F:DNA binding"/>
    <property type="evidence" value="ECO:0007669"/>
    <property type="project" value="UniProtKB-KW"/>
</dbReference>
<accession>A0A1H4UVW1</accession>
<protein>
    <submittedName>
        <fullName evidence="5">Phage repressor protein C, contains Cro/C1-type HTH and peptisase s24 domains</fullName>
    </submittedName>
</protein>
<evidence type="ECO:0000256" key="2">
    <source>
        <dbReference type="ARBA" id="ARBA00023125"/>
    </source>
</evidence>
<keyword evidence="3" id="KW-0804">Transcription</keyword>
<sequence>MDIQEIRRANLAALVQTRFQGNQSALAIAVDRQASYISRCLASTGKHSKPIGEKFARHIETSLDLAPGALDTLSGHDTPERRSLLETGAPTHSPHLFPIEVWDDETPLGPDEVELPFFQEVELSAGKGSEVMLETGGRKLRFGRRTLQRKGVIPEAAACVPVTGNSMEPVLPDGSTAGIDTVATQVQDGKMYAIDHAGQLRVKLLYKLPGGGLRLRSYNAEEHPDERYEGDYVSEHIRIIGKVFWYSVLL</sequence>
<dbReference type="Gene3D" id="2.10.109.10">
    <property type="entry name" value="Umud Fragment, subunit A"/>
    <property type="match status" value="1"/>
</dbReference>
<dbReference type="PANTHER" id="PTHR40661:SF2">
    <property type="entry name" value="HTH-TYPE TRANSCRIPTIONAL REGULATOR PRTR"/>
    <property type="match status" value="1"/>
</dbReference>
<gene>
    <name evidence="5" type="ORF">SAMN05421553_1343</name>
</gene>
<dbReference type="Proteomes" id="UP000242849">
    <property type="component" value="Unassembled WGS sequence"/>
</dbReference>
<name>A0A1H4UVW1_PSEAG</name>
<keyword evidence="2" id="KW-0238">DNA-binding</keyword>
<dbReference type="InterPro" id="IPR015927">
    <property type="entry name" value="Peptidase_S24_S26A/B/C"/>
</dbReference>
<dbReference type="OrthoDB" id="8613261at2"/>
<dbReference type="RefSeq" id="WP_090378240.1">
    <property type="nucleotide sequence ID" value="NZ_FNSC01000001.1"/>
</dbReference>
<keyword evidence="6" id="KW-1185">Reference proteome</keyword>
<evidence type="ECO:0000256" key="3">
    <source>
        <dbReference type="ARBA" id="ARBA00023163"/>
    </source>
</evidence>
<proteinExistence type="predicted"/>
<evidence type="ECO:0000259" key="4">
    <source>
        <dbReference type="Pfam" id="PF00717"/>
    </source>
</evidence>